<dbReference type="PANTHER" id="PTHR30482">
    <property type="entry name" value="HIGH-AFFINITY BRANCHED-CHAIN AMINO ACID TRANSPORT SYSTEM PERMEASE"/>
    <property type="match status" value="1"/>
</dbReference>
<evidence type="ECO:0000256" key="1">
    <source>
        <dbReference type="ARBA" id="ARBA00004651"/>
    </source>
</evidence>
<evidence type="ECO:0000313" key="8">
    <source>
        <dbReference type="Proteomes" id="UP000282125"/>
    </source>
</evidence>
<evidence type="ECO:0000256" key="6">
    <source>
        <dbReference type="SAM" id="Phobius"/>
    </source>
</evidence>
<gene>
    <name evidence="7" type="ORF">EG244_07070</name>
</gene>
<dbReference type="InterPro" id="IPR043428">
    <property type="entry name" value="LivM-like"/>
</dbReference>
<keyword evidence="2" id="KW-1003">Cell membrane</keyword>
<sequence>MRSGFFKETIVEHIHLTDSRLQRAWILIGLAVLLTAPLWLNFYGLSLVTLMMITAIGAIGLNILTGWTGLISLGQTAFMVLGAYAYAISTETWGWPPLLGFALAGIVPMLASVLIGIPSLRLTGLYLAITTLASSFIVNHLVLEFDGLTNGSSGIFVNRPVIFGYAFNSDASLFYLVAGFGILAILLSLNLRRSRVGRAFFAIRDNDNAARVMGINLSAWKIYAFMVSSFVVGICGALYGIFLSFVTVDGFPFLLSIEALAILIVGGIGSIAGAVLGAIFLVGLPELLGMVFSFFGPEVQSLLATSAHEVKGVLYGLIIIFFLRLQPHGLMGLWSDLKRAWTIWPLRY</sequence>
<dbReference type="GO" id="GO:0015658">
    <property type="term" value="F:branched-chain amino acid transmembrane transporter activity"/>
    <property type="evidence" value="ECO:0007669"/>
    <property type="project" value="InterPro"/>
</dbReference>
<keyword evidence="4 6" id="KW-1133">Transmembrane helix</keyword>
<evidence type="ECO:0000313" key="7">
    <source>
        <dbReference type="EMBL" id="RRH76173.1"/>
    </source>
</evidence>
<dbReference type="EMBL" id="RRAZ01000008">
    <property type="protein sequence ID" value="RRH76173.1"/>
    <property type="molecule type" value="Genomic_DNA"/>
</dbReference>
<protein>
    <submittedName>
        <fullName evidence="7">Branched-chain amino acid ABC transporter permease</fullName>
    </submittedName>
</protein>
<dbReference type="Pfam" id="PF02653">
    <property type="entry name" value="BPD_transp_2"/>
    <property type="match status" value="1"/>
</dbReference>
<evidence type="ECO:0000256" key="2">
    <source>
        <dbReference type="ARBA" id="ARBA00022475"/>
    </source>
</evidence>
<keyword evidence="3 6" id="KW-0812">Transmembrane</keyword>
<evidence type="ECO:0000256" key="3">
    <source>
        <dbReference type="ARBA" id="ARBA00022692"/>
    </source>
</evidence>
<feature type="transmembrane region" description="Helical" evidence="6">
    <location>
        <begin position="173"/>
        <end position="191"/>
    </location>
</feature>
<organism evidence="7 8">
    <name type="scientific">Falsigemmobacter faecalis</name>
    <dbReference type="NCBI Taxonomy" id="2488730"/>
    <lineage>
        <taxon>Bacteria</taxon>
        <taxon>Pseudomonadati</taxon>
        <taxon>Pseudomonadota</taxon>
        <taxon>Alphaproteobacteria</taxon>
        <taxon>Rhodobacterales</taxon>
        <taxon>Paracoccaceae</taxon>
        <taxon>Falsigemmobacter</taxon>
    </lineage>
</organism>
<accession>A0A3P3DPJ3</accession>
<dbReference type="RefSeq" id="WP_124964312.1">
    <property type="nucleotide sequence ID" value="NZ_RRAZ01000008.1"/>
</dbReference>
<keyword evidence="8" id="KW-1185">Reference proteome</keyword>
<proteinExistence type="predicted"/>
<feature type="transmembrane region" description="Helical" evidence="6">
    <location>
        <begin position="222"/>
        <end position="245"/>
    </location>
</feature>
<dbReference type="GO" id="GO:0005886">
    <property type="term" value="C:plasma membrane"/>
    <property type="evidence" value="ECO:0007669"/>
    <property type="project" value="UniProtKB-SubCell"/>
</dbReference>
<dbReference type="Proteomes" id="UP000282125">
    <property type="component" value="Unassembled WGS sequence"/>
</dbReference>
<feature type="transmembrane region" description="Helical" evidence="6">
    <location>
        <begin position="45"/>
        <end position="64"/>
    </location>
</feature>
<comment type="subcellular location">
    <subcellularLocation>
        <location evidence="1">Cell membrane</location>
        <topology evidence="1">Multi-pass membrane protein</topology>
    </subcellularLocation>
</comment>
<dbReference type="PANTHER" id="PTHR30482:SF5">
    <property type="entry name" value="ABC TRANSPORTER PERMEASE PROTEIN"/>
    <property type="match status" value="1"/>
</dbReference>
<feature type="transmembrane region" description="Helical" evidence="6">
    <location>
        <begin position="315"/>
        <end position="334"/>
    </location>
</feature>
<feature type="transmembrane region" description="Helical" evidence="6">
    <location>
        <begin position="124"/>
        <end position="143"/>
    </location>
</feature>
<feature type="transmembrane region" description="Helical" evidence="6">
    <location>
        <begin position="21"/>
        <end position="39"/>
    </location>
</feature>
<keyword evidence="5 6" id="KW-0472">Membrane</keyword>
<comment type="caution">
    <text evidence="7">The sequence shown here is derived from an EMBL/GenBank/DDBJ whole genome shotgun (WGS) entry which is preliminary data.</text>
</comment>
<dbReference type="InterPro" id="IPR001851">
    <property type="entry name" value="ABC_transp_permease"/>
</dbReference>
<evidence type="ECO:0000256" key="5">
    <source>
        <dbReference type="ARBA" id="ARBA00023136"/>
    </source>
</evidence>
<evidence type="ECO:0000256" key="4">
    <source>
        <dbReference type="ARBA" id="ARBA00022989"/>
    </source>
</evidence>
<reference evidence="7 8" key="1">
    <citation type="submission" date="2018-11" db="EMBL/GenBank/DDBJ databases">
        <title>Gemmobacter sp. nov., YIM 102744-1 draft genome.</title>
        <authorList>
            <person name="Li G."/>
            <person name="Jiang Y."/>
        </authorList>
    </citation>
    <scope>NUCLEOTIDE SEQUENCE [LARGE SCALE GENOMIC DNA]</scope>
    <source>
        <strain evidence="7 8">YIM 102744-1</strain>
    </source>
</reference>
<name>A0A3P3DPJ3_9RHOB</name>
<dbReference type="CDD" id="cd06581">
    <property type="entry name" value="TM_PBP1_LivM_like"/>
    <property type="match status" value="1"/>
</dbReference>
<dbReference type="OrthoDB" id="9814461at2"/>
<dbReference type="AlphaFoldDB" id="A0A3P3DPJ3"/>
<feature type="transmembrane region" description="Helical" evidence="6">
    <location>
        <begin position="95"/>
        <end position="117"/>
    </location>
</feature>
<feature type="transmembrane region" description="Helical" evidence="6">
    <location>
        <begin position="71"/>
        <end position="89"/>
    </location>
</feature>